<protein>
    <submittedName>
        <fullName evidence="5">HAD-superfamily hydrolase, subfamily IIA</fullName>
    </submittedName>
</protein>
<evidence type="ECO:0000313" key="5">
    <source>
        <dbReference type="EMBL" id="SQD93342.1"/>
    </source>
</evidence>
<gene>
    <name evidence="5" type="ORF">BARAN1_1320</name>
</gene>
<dbReference type="EMBL" id="LS483254">
    <property type="protein sequence ID" value="SQD93342.1"/>
    <property type="molecule type" value="Genomic_DNA"/>
</dbReference>
<dbReference type="AlphaFoldDB" id="A0A2X3KLM6"/>
<evidence type="ECO:0000313" key="6">
    <source>
        <dbReference type="Proteomes" id="UP000249818"/>
    </source>
</evidence>
<dbReference type="Pfam" id="PF13242">
    <property type="entry name" value="Hydrolase_like"/>
    <property type="match status" value="1"/>
</dbReference>
<evidence type="ECO:0000256" key="3">
    <source>
        <dbReference type="PIRSR" id="PIRSR000915-2"/>
    </source>
</evidence>
<evidence type="ECO:0000256" key="2">
    <source>
        <dbReference type="PIRSR" id="PIRSR000915-1"/>
    </source>
</evidence>
<evidence type="ECO:0000256" key="4">
    <source>
        <dbReference type="PIRSR" id="PIRSR000915-3"/>
    </source>
</evidence>
<sequence>MTALAGYLLDLDGTVYVGERLIPGADRAIAHLRELGRKVLFLSNKPLSSRQDYAEKLSSLGIPAQEDEVINSSYVLAQHLSREAPGAKVFAIGELPLLVELCRAGLVLCEDPRKIEYVIAAFDRTFDYRKLDIAFQALRRGAHFYATNPDRTCPVEGGEIPDAAAVIAALAATTGREVERVFGKPSPHMVELALATLGLPPERCALVGDRLETDIRMAKDHGLLAILTLTGVTHRRDLASSPVQPDHVIEGIGDLPRLDRELNRGDEDA</sequence>
<dbReference type="NCBIfam" id="TIGR01460">
    <property type="entry name" value="HAD-SF-IIA"/>
    <property type="match status" value="1"/>
</dbReference>
<name>A0A2X3KLM6_9BACT</name>
<dbReference type="InterPro" id="IPR023214">
    <property type="entry name" value="HAD_sf"/>
</dbReference>
<organism evidence="5 6">
    <name type="scientific">Candidatus Bipolaricaulis anaerobius</name>
    <dbReference type="NCBI Taxonomy" id="2026885"/>
    <lineage>
        <taxon>Bacteria</taxon>
        <taxon>Candidatus Bipolaricaulota</taxon>
        <taxon>Candidatus Bipolaricaulia</taxon>
        <taxon>Candidatus Bipolaricaulales</taxon>
        <taxon>Candidatus Bipolaricaulaceae</taxon>
        <taxon>Candidatus Bipolaricaulis</taxon>
    </lineage>
</organism>
<keyword evidence="4" id="KW-0460">Magnesium</keyword>
<dbReference type="Pfam" id="PF13344">
    <property type="entry name" value="Hydrolase_6"/>
    <property type="match status" value="1"/>
</dbReference>
<proteinExistence type="inferred from homology"/>
<dbReference type="Gene3D" id="3.40.50.1000">
    <property type="entry name" value="HAD superfamily/HAD-like"/>
    <property type="match status" value="2"/>
</dbReference>
<feature type="active site" description="Nucleophile" evidence="2">
    <location>
        <position position="10"/>
    </location>
</feature>
<keyword evidence="5" id="KW-0378">Hydrolase</keyword>
<dbReference type="GO" id="GO:0005737">
    <property type="term" value="C:cytoplasm"/>
    <property type="evidence" value="ECO:0007669"/>
    <property type="project" value="TreeGrafter"/>
</dbReference>
<keyword evidence="4" id="KW-0479">Metal-binding</keyword>
<feature type="binding site" evidence="4">
    <location>
        <position position="10"/>
    </location>
    <ligand>
        <name>Mg(2+)</name>
        <dbReference type="ChEBI" id="CHEBI:18420"/>
    </ligand>
</feature>
<dbReference type="GO" id="GO:0046872">
    <property type="term" value="F:metal ion binding"/>
    <property type="evidence" value="ECO:0007669"/>
    <property type="project" value="UniProtKB-KW"/>
</dbReference>
<dbReference type="PANTHER" id="PTHR19288">
    <property type="entry name" value="4-NITROPHENYLPHOSPHATASE-RELATED"/>
    <property type="match status" value="1"/>
</dbReference>
<dbReference type="OrthoDB" id="9810449at2"/>
<feature type="binding site" evidence="4">
    <location>
        <position position="12"/>
    </location>
    <ligand>
        <name>Mg(2+)</name>
        <dbReference type="ChEBI" id="CHEBI:18420"/>
    </ligand>
</feature>
<dbReference type="GO" id="GO:0016791">
    <property type="term" value="F:phosphatase activity"/>
    <property type="evidence" value="ECO:0007669"/>
    <property type="project" value="TreeGrafter"/>
</dbReference>
<keyword evidence="6" id="KW-1185">Reference proteome</keyword>
<comment type="similarity">
    <text evidence="1">Belongs to the HAD-like hydrolase superfamily.</text>
</comment>
<dbReference type="RefSeq" id="WP_122031716.1">
    <property type="nucleotide sequence ID" value="NZ_LS483254.1"/>
</dbReference>
<feature type="binding site" evidence="4">
    <location>
        <position position="209"/>
    </location>
    <ligand>
        <name>Mg(2+)</name>
        <dbReference type="ChEBI" id="CHEBI:18420"/>
    </ligand>
</feature>
<dbReference type="PIRSF" id="PIRSF000915">
    <property type="entry name" value="PGP-type_phosphatase"/>
    <property type="match status" value="1"/>
</dbReference>
<evidence type="ECO:0000256" key="1">
    <source>
        <dbReference type="PIRNR" id="PIRNR000915"/>
    </source>
</evidence>
<dbReference type="PANTHER" id="PTHR19288:SF46">
    <property type="entry name" value="HALOACID DEHALOGENASE-LIKE HYDROLASE DOMAIN-CONTAINING PROTEIN 2"/>
    <property type="match status" value="1"/>
</dbReference>
<dbReference type="InterPro" id="IPR006357">
    <property type="entry name" value="HAD-SF_hydro_IIA"/>
</dbReference>
<comment type="cofactor">
    <cofactor evidence="4">
        <name>Mg(2+)</name>
        <dbReference type="ChEBI" id="CHEBI:18420"/>
    </cofactor>
    <text evidence="4">Divalent metal ions. Mg(2+) is the most effective.</text>
</comment>
<dbReference type="Proteomes" id="UP000249818">
    <property type="component" value="Chromosome BARAN1"/>
</dbReference>
<dbReference type="KEGG" id="bana:BARAN1_1320"/>
<dbReference type="SUPFAM" id="SSF56784">
    <property type="entry name" value="HAD-like"/>
    <property type="match status" value="1"/>
</dbReference>
<feature type="active site" description="Proton donor" evidence="2">
    <location>
        <position position="12"/>
    </location>
</feature>
<dbReference type="InterPro" id="IPR036412">
    <property type="entry name" value="HAD-like_sf"/>
</dbReference>
<accession>A0A2X3KLM6</accession>
<feature type="binding site" evidence="3">
    <location>
        <position position="184"/>
    </location>
    <ligand>
        <name>substrate</name>
    </ligand>
</feature>
<reference evidence="6" key="1">
    <citation type="submission" date="2018-05" db="EMBL/GenBank/DDBJ databases">
        <authorList>
            <person name="Hao L."/>
        </authorList>
    </citation>
    <scope>NUCLEOTIDE SEQUENCE [LARGE SCALE GENOMIC DNA]</scope>
</reference>